<keyword evidence="4" id="KW-1185">Reference proteome</keyword>
<feature type="compositionally biased region" description="Basic and acidic residues" evidence="1">
    <location>
        <begin position="102"/>
        <end position="111"/>
    </location>
</feature>
<dbReference type="Pfam" id="PF18970">
    <property type="entry name" value="DUF5709"/>
    <property type="match status" value="1"/>
</dbReference>
<feature type="region of interest" description="Disordered" evidence="1">
    <location>
        <begin position="1"/>
        <end position="121"/>
    </location>
</feature>
<protein>
    <recommendedName>
        <fullName evidence="2">DUF5709 domain-containing protein</fullName>
    </recommendedName>
</protein>
<name>A0A1I2LXP4_9ACTN</name>
<accession>A0A1I2LXP4</accession>
<dbReference type="AlphaFoldDB" id="A0A1I2LXP4"/>
<feature type="compositionally biased region" description="Acidic residues" evidence="1">
    <location>
        <begin position="75"/>
        <end position="101"/>
    </location>
</feature>
<evidence type="ECO:0000313" key="3">
    <source>
        <dbReference type="EMBL" id="SFF83983.1"/>
    </source>
</evidence>
<evidence type="ECO:0000259" key="2">
    <source>
        <dbReference type="Pfam" id="PF18970"/>
    </source>
</evidence>
<dbReference type="Proteomes" id="UP000198589">
    <property type="component" value="Unassembled WGS sequence"/>
</dbReference>
<evidence type="ECO:0000256" key="1">
    <source>
        <dbReference type="SAM" id="MobiDB-lite"/>
    </source>
</evidence>
<proteinExistence type="predicted"/>
<dbReference type="RefSeq" id="WP_092203576.1">
    <property type="nucleotide sequence ID" value="NZ_FOND01000029.1"/>
</dbReference>
<dbReference type="InterPro" id="IPR043763">
    <property type="entry name" value="DUF5709"/>
</dbReference>
<feature type="domain" description="DUF5709" evidence="2">
    <location>
        <begin position="100"/>
        <end position="148"/>
    </location>
</feature>
<feature type="compositionally biased region" description="Acidic residues" evidence="1">
    <location>
        <begin position="112"/>
        <end position="121"/>
    </location>
</feature>
<reference evidence="4" key="1">
    <citation type="submission" date="2016-10" db="EMBL/GenBank/DDBJ databases">
        <authorList>
            <person name="Varghese N."/>
            <person name="Submissions S."/>
        </authorList>
    </citation>
    <scope>NUCLEOTIDE SEQUENCE [LARGE SCALE GENOMIC DNA]</scope>
    <source>
        <strain evidence="4">DSM 46838</strain>
    </source>
</reference>
<dbReference type="EMBL" id="FOND01000029">
    <property type="protein sequence ID" value="SFF83983.1"/>
    <property type="molecule type" value="Genomic_DNA"/>
</dbReference>
<sequence>MEPGIYGTDGTDPEEASGLLEASDTLDDVRGVRDVLDTGWSPPERPWAVDDWGTTEAEESAGESLAGRLARELPDGTDADGDGDGLGDSSDTDGELIDDEVGDARAGRLVDADDGGTVDTDDELWARDEGIDGAAASAEEAAVHVVRDRDV</sequence>
<evidence type="ECO:0000313" key="4">
    <source>
        <dbReference type="Proteomes" id="UP000198589"/>
    </source>
</evidence>
<dbReference type="STRING" id="1798228.SAMN05216574_1294"/>
<gene>
    <name evidence="3" type="ORF">SAMN05216574_1294</name>
</gene>
<feature type="compositionally biased region" description="Basic and acidic residues" evidence="1">
    <location>
        <begin position="27"/>
        <end position="36"/>
    </location>
</feature>
<organism evidence="3 4">
    <name type="scientific">Blastococcus tunisiensis</name>
    <dbReference type="NCBI Taxonomy" id="1798228"/>
    <lineage>
        <taxon>Bacteria</taxon>
        <taxon>Bacillati</taxon>
        <taxon>Actinomycetota</taxon>
        <taxon>Actinomycetes</taxon>
        <taxon>Geodermatophilales</taxon>
        <taxon>Geodermatophilaceae</taxon>
        <taxon>Blastococcus</taxon>
    </lineage>
</organism>